<evidence type="ECO:0000313" key="2">
    <source>
        <dbReference type="Proteomes" id="UP001156389"/>
    </source>
</evidence>
<dbReference type="RefSeq" id="WP_260217664.1">
    <property type="nucleotide sequence ID" value="NZ_JAJAGO010000004.1"/>
</dbReference>
<comment type="caution">
    <text evidence="1">The sequence shown here is derived from an EMBL/GenBank/DDBJ whole genome shotgun (WGS) entry which is preliminary data.</text>
</comment>
<proteinExistence type="predicted"/>
<name>A0ABT2JSX8_9ACTN</name>
<reference evidence="1 2" key="1">
    <citation type="submission" date="2021-10" db="EMBL/GenBank/DDBJ databases">
        <title>Streptomyces gossypii sp. nov., isolated from soil collected from cotton field.</title>
        <authorList>
            <person name="Ge X."/>
            <person name="Chen X."/>
            <person name="Liu W."/>
        </authorList>
    </citation>
    <scope>NUCLEOTIDE SEQUENCE [LARGE SCALE GENOMIC DNA]</scope>
    <source>
        <strain evidence="1 2">N2-109</strain>
    </source>
</reference>
<dbReference type="Proteomes" id="UP001156389">
    <property type="component" value="Unassembled WGS sequence"/>
</dbReference>
<keyword evidence="2" id="KW-1185">Reference proteome</keyword>
<dbReference type="Pfam" id="PF20242">
    <property type="entry name" value="Emfourin"/>
    <property type="match status" value="1"/>
</dbReference>
<dbReference type="EMBL" id="JAJAGO010000004">
    <property type="protein sequence ID" value="MCT2590364.1"/>
    <property type="molecule type" value="Genomic_DNA"/>
</dbReference>
<sequence length="88" mass="9535">MRITVVRTGGFGGLPRRATLDTSARPDADELASLTRTALSEGREERPIGVPDGFNYEIEVDGAIAYCADPRLTDSQRTLITRVLKEGA</sequence>
<protein>
    <recommendedName>
        <fullName evidence="3">Metalloprotease</fullName>
    </recommendedName>
</protein>
<evidence type="ECO:0000313" key="1">
    <source>
        <dbReference type="EMBL" id="MCT2590364.1"/>
    </source>
</evidence>
<organism evidence="1 2">
    <name type="scientific">Streptomyces gossypii</name>
    <dbReference type="NCBI Taxonomy" id="2883101"/>
    <lineage>
        <taxon>Bacteria</taxon>
        <taxon>Bacillati</taxon>
        <taxon>Actinomycetota</taxon>
        <taxon>Actinomycetes</taxon>
        <taxon>Kitasatosporales</taxon>
        <taxon>Streptomycetaceae</taxon>
        <taxon>Streptomyces</taxon>
    </lineage>
</organism>
<accession>A0ABT2JSX8</accession>
<gene>
    <name evidence="1" type="ORF">LHJ74_10645</name>
</gene>
<dbReference type="InterPro" id="IPR049457">
    <property type="entry name" value="Emfourin"/>
</dbReference>
<evidence type="ECO:0008006" key="3">
    <source>
        <dbReference type="Google" id="ProtNLM"/>
    </source>
</evidence>